<accession>G3IEP5</accession>
<dbReference type="GlyGen" id="G3IEP5">
    <property type="glycosylation" value="1 site"/>
</dbReference>
<dbReference type="EMBL" id="JH002237">
    <property type="protein sequence ID" value="EGV93972.1"/>
    <property type="molecule type" value="Genomic_DNA"/>
</dbReference>
<protein>
    <submittedName>
        <fullName evidence="2">Uncharacterized protein</fullName>
    </submittedName>
</protein>
<dbReference type="Proteomes" id="UP000001075">
    <property type="component" value="Unassembled WGS sequence"/>
</dbReference>
<reference evidence="3" key="1">
    <citation type="journal article" date="2011" name="Nat. Biotechnol.">
        <title>The genomic sequence of the Chinese hamster ovary (CHO)-K1 cell line.</title>
        <authorList>
            <person name="Xu X."/>
            <person name="Nagarajan H."/>
            <person name="Lewis N.E."/>
            <person name="Pan S."/>
            <person name="Cai Z."/>
            <person name="Liu X."/>
            <person name="Chen W."/>
            <person name="Xie M."/>
            <person name="Wang W."/>
            <person name="Hammond S."/>
            <person name="Andersen M.R."/>
            <person name="Neff N."/>
            <person name="Passarelli B."/>
            <person name="Koh W."/>
            <person name="Fan H.C."/>
            <person name="Wang J."/>
            <person name="Gui Y."/>
            <person name="Lee K.H."/>
            <person name="Betenbaugh M.J."/>
            <person name="Quake S.R."/>
            <person name="Famili I."/>
            <person name="Palsson B.O."/>
            <person name="Wang J."/>
        </authorList>
    </citation>
    <scope>NUCLEOTIDE SEQUENCE [LARGE SCALE GENOMIC DNA]</scope>
    <source>
        <strain evidence="3">CHO K1 cell line</strain>
    </source>
</reference>
<feature type="region of interest" description="Disordered" evidence="1">
    <location>
        <begin position="1"/>
        <end position="55"/>
    </location>
</feature>
<evidence type="ECO:0000313" key="2">
    <source>
        <dbReference type="EMBL" id="EGV93972.1"/>
    </source>
</evidence>
<name>G3IEP5_CRIGR</name>
<sequence length="55" mass="5650">MLACSAPTPPQPEEEGECPGTGTTDSCEMSLGIEPKSSGKRATGLKHGTKPPVPR</sequence>
<evidence type="ECO:0000313" key="3">
    <source>
        <dbReference type="Proteomes" id="UP000001075"/>
    </source>
</evidence>
<dbReference type="AlphaFoldDB" id="G3IEP5"/>
<proteinExistence type="predicted"/>
<gene>
    <name evidence="2" type="ORF">I79_022196</name>
</gene>
<evidence type="ECO:0000256" key="1">
    <source>
        <dbReference type="SAM" id="MobiDB-lite"/>
    </source>
</evidence>
<organism evidence="2 3">
    <name type="scientific">Cricetulus griseus</name>
    <name type="common">Chinese hamster</name>
    <name type="synonym">Cricetulus barabensis griseus</name>
    <dbReference type="NCBI Taxonomy" id="10029"/>
    <lineage>
        <taxon>Eukaryota</taxon>
        <taxon>Metazoa</taxon>
        <taxon>Chordata</taxon>
        <taxon>Craniata</taxon>
        <taxon>Vertebrata</taxon>
        <taxon>Euteleostomi</taxon>
        <taxon>Mammalia</taxon>
        <taxon>Eutheria</taxon>
        <taxon>Euarchontoglires</taxon>
        <taxon>Glires</taxon>
        <taxon>Rodentia</taxon>
        <taxon>Myomorpha</taxon>
        <taxon>Muroidea</taxon>
        <taxon>Cricetidae</taxon>
        <taxon>Cricetinae</taxon>
        <taxon>Cricetulus</taxon>
    </lineage>
</organism>
<dbReference type="InParanoid" id="G3IEP5"/>